<feature type="compositionally biased region" description="Basic and acidic residues" evidence="1">
    <location>
        <begin position="281"/>
        <end position="306"/>
    </location>
</feature>
<sequence length="607" mass="69241">METDDNRSDRQRASSLESIKTKDIPTVTELREILGFGRGQFDQSRAFKKAIKQFVSEFTAEDGTRGPRFTRWRDEFHRKVFSDMANGFLEKHGREFWPDSSISQRFQYERDHVRLVHFLERLFFRQNELSHRKRAETTYKRTPRKTLENPPEKPDLVDAPELTPNGSCQEGQTKETAINLDDYNASSDNGSHHPDHDRQADPPRVEPSQTSSVLNDAPSVLGNPPEPSPPDDSNMQPSPPVHTQTGDVQLEDIHDSSNTLEVSESSSNTHRKRPAPPQFENSDRQTKTLRRDQEHPKVTESHDPEHSTPTTLGELSSISGRVRQPLHRQGHIMGNECLERLEPYAESPKKRQKGTRGTSMGGIEPSTAAPMAVMALESVENHHDIDSSRRNTSDDPFDGSPGVSGRSIDCGTEHTVRQRSRSFTMGAMADLGEQSLPEPDFQPEDEPNIELQTFLEREHAPSQRQEQHLVEMERCQSHQSDFDSAVNERRDDTETDNNTASTNIFNIDYTVYNDEEEPVSTWTPPRYFFAMSFDELVEALPLKRPRGLRLCLEGAVKRKGFSRTACDQERFKLHQLRFGEMMRSWEDEIASKGGPKPSFEIIIEPLR</sequence>
<evidence type="ECO:0000313" key="2">
    <source>
        <dbReference type="EMBL" id="RTE81150.1"/>
    </source>
</evidence>
<proteinExistence type="predicted"/>
<feature type="compositionally biased region" description="Polar residues" evidence="1">
    <location>
        <begin position="307"/>
        <end position="318"/>
    </location>
</feature>
<reference evidence="2 3" key="1">
    <citation type="submission" date="2017-06" db="EMBL/GenBank/DDBJ databases">
        <title>Comparative genomic analysis of Ambrosia Fusariam Clade fungi.</title>
        <authorList>
            <person name="Stajich J.E."/>
            <person name="Carrillo J."/>
            <person name="Kijimoto T."/>
            <person name="Eskalen A."/>
            <person name="O'Donnell K."/>
            <person name="Kasson M."/>
        </authorList>
    </citation>
    <scope>NUCLEOTIDE SEQUENCE [LARGE SCALE GENOMIC DNA]</scope>
    <source>
        <strain evidence="2 3">UCR1854</strain>
    </source>
</reference>
<feature type="compositionally biased region" description="Basic and acidic residues" evidence="1">
    <location>
        <begin position="190"/>
        <end position="204"/>
    </location>
</feature>
<protein>
    <submittedName>
        <fullName evidence="2">Uncharacterized protein</fullName>
    </submittedName>
</protein>
<feature type="compositionally biased region" description="Basic and acidic residues" evidence="1">
    <location>
        <begin position="135"/>
        <end position="156"/>
    </location>
</feature>
<feature type="region of interest" description="Disordered" evidence="1">
    <location>
        <begin position="132"/>
        <end position="318"/>
    </location>
</feature>
<dbReference type="EMBL" id="MIKF01000045">
    <property type="protein sequence ID" value="RTE81150.1"/>
    <property type="molecule type" value="Genomic_DNA"/>
</dbReference>
<feature type="compositionally biased region" description="Low complexity" evidence="1">
    <location>
        <begin position="256"/>
        <end position="268"/>
    </location>
</feature>
<dbReference type="Proteomes" id="UP000287124">
    <property type="component" value="Unassembled WGS sequence"/>
</dbReference>
<organism evidence="2 3">
    <name type="scientific">Fusarium euwallaceae</name>
    <dbReference type="NCBI Taxonomy" id="1147111"/>
    <lineage>
        <taxon>Eukaryota</taxon>
        <taxon>Fungi</taxon>
        <taxon>Dikarya</taxon>
        <taxon>Ascomycota</taxon>
        <taxon>Pezizomycotina</taxon>
        <taxon>Sordariomycetes</taxon>
        <taxon>Hypocreomycetidae</taxon>
        <taxon>Hypocreales</taxon>
        <taxon>Nectriaceae</taxon>
        <taxon>Fusarium</taxon>
        <taxon>Fusarium solani species complex</taxon>
    </lineage>
</organism>
<feature type="compositionally biased region" description="Basic and acidic residues" evidence="1">
    <location>
        <begin position="458"/>
        <end position="476"/>
    </location>
</feature>
<feature type="compositionally biased region" description="Polar residues" evidence="1">
    <location>
        <begin position="164"/>
        <end position="176"/>
    </location>
</feature>
<name>A0A430LZH0_9HYPO</name>
<keyword evidence="3" id="KW-1185">Reference proteome</keyword>
<feature type="region of interest" description="Disordered" evidence="1">
    <location>
        <begin position="381"/>
        <end position="419"/>
    </location>
</feature>
<feature type="compositionally biased region" description="Basic and acidic residues" evidence="1">
    <location>
        <begin position="381"/>
        <end position="393"/>
    </location>
</feature>
<feature type="region of interest" description="Disordered" evidence="1">
    <location>
        <begin position="341"/>
        <end position="365"/>
    </location>
</feature>
<accession>A0A430LZH0</accession>
<evidence type="ECO:0000256" key="1">
    <source>
        <dbReference type="SAM" id="MobiDB-lite"/>
    </source>
</evidence>
<comment type="caution">
    <text evidence="2">The sequence shown here is derived from an EMBL/GenBank/DDBJ whole genome shotgun (WGS) entry which is preliminary data.</text>
</comment>
<feature type="region of interest" description="Disordered" evidence="1">
    <location>
        <begin position="458"/>
        <end position="500"/>
    </location>
</feature>
<gene>
    <name evidence="2" type="ORF">BHE90_004318</name>
</gene>
<dbReference type="AlphaFoldDB" id="A0A430LZH0"/>
<evidence type="ECO:0000313" key="3">
    <source>
        <dbReference type="Proteomes" id="UP000287124"/>
    </source>
</evidence>